<sequence length="462" mass="53777">MKDIQGQVFSDFQVPDTSDGSYRGRKKIAEATQKHIEMKLSQEVVRVNQQLKASKIRVSVVLRNGAIQLRATLPLKPGDTHPGGREKKQYTLSLGIPASFDGLKTAEEESHELGKLIARQTFVWTDKYLGVQAKKKESVTFKEFYEKFEDIYFSTRKRTLKSEHTFRITKNRCQKYFSSNQVISANEIKSIINNIETPANRRHAVIISRIITNYLNLDIDLSDIDLKYKPKTRDIPTDQDIVILIKNIDEYINSLTINRTRAAQTANRNKLIYGLMAVYGLRPREIFNQPLLDWFTSPDNLHNTFKVHESNKTGYREIFPFVPEWIELFDLKNPANITLLKNYCYDTTSTTTLCARVSHLSWFFKKYKLPFKPYDLRHACAIRAHLQGIPIKAAADNLGHTVEIHTKTYQRWFGLENRRKAFNQAFEEQTEVEKLKCEVTYLRKRLAETEIELARYKLKEII</sequence>
<keyword evidence="5" id="KW-1185">Reference proteome</keyword>
<dbReference type="Proteomes" id="UP000218418">
    <property type="component" value="Chromosome"/>
</dbReference>
<dbReference type="InterPro" id="IPR011010">
    <property type="entry name" value="DNA_brk_join_enz"/>
</dbReference>
<feature type="compositionally biased region" description="Polar residues" evidence="2">
    <location>
        <begin position="7"/>
        <end position="20"/>
    </location>
</feature>
<dbReference type="GO" id="GO:0006310">
    <property type="term" value="P:DNA recombination"/>
    <property type="evidence" value="ECO:0007669"/>
    <property type="project" value="UniProtKB-KW"/>
</dbReference>
<dbReference type="SUPFAM" id="SSF56349">
    <property type="entry name" value="DNA breaking-rejoining enzymes"/>
    <property type="match status" value="1"/>
</dbReference>
<organism evidence="4 5">
    <name type="scientific">Calothrix parasitica NIES-267</name>
    <dbReference type="NCBI Taxonomy" id="1973488"/>
    <lineage>
        <taxon>Bacteria</taxon>
        <taxon>Bacillati</taxon>
        <taxon>Cyanobacteriota</taxon>
        <taxon>Cyanophyceae</taxon>
        <taxon>Nostocales</taxon>
        <taxon>Calotrichaceae</taxon>
        <taxon>Calothrix</taxon>
    </lineage>
</organism>
<dbReference type="InterPro" id="IPR013762">
    <property type="entry name" value="Integrase-like_cat_sf"/>
</dbReference>
<dbReference type="OrthoDB" id="421803at2"/>
<feature type="region of interest" description="Disordered" evidence="2">
    <location>
        <begin position="1"/>
        <end position="24"/>
    </location>
</feature>
<evidence type="ECO:0000256" key="2">
    <source>
        <dbReference type="SAM" id="MobiDB-lite"/>
    </source>
</evidence>
<keyword evidence="1" id="KW-0233">DNA recombination</keyword>
<evidence type="ECO:0000259" key="3">
    <source>
        <dbReference type="PROSITE" id="PS51898"/>
    </source>
</evidence>
<dbReference type="Gene3D" id="1.10.443.10">
    <property type="entry name" value="Intergrase catalytic core"/>
    <property type="match status" value="1"/>
</dbReference>
<evidence type="ECO:0000313" key="5">
    <source>
        <dbReference type="Proteomes" id="UP000218418"/>
    </source>
</evidence>
<accession>A0A1Z4LXS6</accession>
<dbReference type="EMBL" id="AP018227">
    <property type="protein sequence ID" value="BAY85888.1"/>
    <property type="molecule type" value="Genomic_DNA"/>
</dbReference>
<protein>
    <submittedName>
        <fullName evidence="4">HupL element site-specific recombinase XisC</fullName>
    </submittedName>
</protein>
<reference evidence="4 5" key="1">
    <citation type="submission" date="2017-06" db="EMBL/GenBank/DDBJ databases">
        <title>Genome sequencing of cyanobaciteial culture collection at National Institute for Environmental Studies (NIES).</title>
        <authorList>
            <person name="Hirose Y."/>
            <person name="Shimura Y."/>
            <person name="Fujisawa T."/>
            <person name="Nakamura Y."/>
            <person name="Kawachi M."/>
        </authorList>
    </citation>
    <scope>NUCLEOTIDE SEQUENCE [LARGE SCALE GENOMIC DNA]</scope>
    <source>
        <strain evidence="4 5">NIES-267</strain>
    </source>
</reference>
<dbReference type="CDD" id="cd00796">
    <property type="entry name" value="INT_Rci_Hp1_C"/>
    <property type="match status" value="1"/>
</dbReference>
<evidence type="ECO:0000313" key="4">
    <source>
        <dbReference type="EMBL" id="BAY85888.1"/>
    </source>
</evidence>
<dbReference type="GO" id="GO:0003677">
    <property type="term" value="F:DNA binding"/>
    <property type="evidence" value="ECO:0007669"/>
    <property type="project" value="InterPro"/>
</dbReference>
<proteinExistence type="predicted"/>
<dbReference type="GO" id="GO:0015074">
    <property type="term" value="P:DNA integration"/>
    <property type="evidence" value="ECO:0007669"/>
    <property type="project" value="InterPro"/>
</dbReference>
<name>A0A1Z4LXS6_9CYAN</name>
<evidence type="ECO:0000256" key="1">
    <source>
        <dbReference type="ARBA" id="ARBA00023172"/>
    </source>
</evidence>
<dbReference type="PROSITE" id="PS51898">
    <property type="entry name" value="TYR_RECOMBINASE"/>
    <property type="match status" value="1"/>
</dbReference>
<dbReference type="AlphaFoldDB" id="A0A1Z4LXS6"/>
<feature type="domain" description="Tyr recombinase" evidence="3">
    <location>
        <begin position="231"/>
        <end position="422"/>
    </location>
</feature>
<dbReference type="InterPro" id="IPR002104">
    <property type="entry name" value="Integrase_catalytic"/>
</dbReference>
<gene>
    <name evidence="4" type="primary">xisC_4</name>
    <name evidence="4" type="ORF">NIES267_53940</name>
</gene>